<feature type="transmembrane region" description="Helical" evidence="7">
    <location>
        <begin position="354"/>
        <end position="377"/>
    </location>
</feature>
<dbReference type="CDD" id="cd06173">
    <property type="entry name" value="MFS_MefA_like"/>
    <property type="match status" value="1"/>
</dbReference>
<keyword evidence="4 7" id="KW-1133">Transmembrane helix</keyword>
<dbReference type="InterPro" id="IPR036259">
    <property type="entry name" value="MFS_trans_sf"/>
</dbReference>
<evidence type="ECO:0000256" key="7">
    <source>
        <dbReference type="SAM" id="Phobius"/>
    </source>
</evidence>
<keyword evidence="2" id="KW-1003">Cell membrane</keyword>
<reference evidence="8 9" key="1">
    <citation type="journal article" date="2013" name="Stand. Genomic Sci.">
        <title>Genomic Encyclopedia of Type Strains, Phase I: The one thousand microbial genomes (KMG-I) project.</title>
        <authorList>
            <person name="Kyrpides N.C."/>
            <person name="Woyke T."/>
            <person name="Eisen J.A."/>
            <person name="Garrity G."/>
            <person name="Lilburn T.G."/>
            <person name="Beck B.J."/>
            <person name="Whitman W.B."/>
            <person name="Hugenholtz P."/>
            <person name="Klenk H.P."/>
        </authorList>
    </citation>
    <scope>NUCLEOTIDE SEQUENCE [LARGE SCALE GENOMIC DNA]</scope>
    <source>
        <strain evidence="8 9">DSM 45044</strain>
    </source>
</reference>
<evidence type="ECO:0000256" key="3">
    <source>
        <dbReference type="ARBA" id="ARBA00022692"/>
    </source>
</evidence>
<dbReference type="InterPro" id="IPR011701">
    <property type="entry name" value="MFS"/>
</dbReference>
<dbReference type="GO" id="GO:0022857">
    <property type="term" value="F:transmembrane transporter activity"/>
    <property type="evidence" value="ECO:0007669"/>
    <property type="project" value="InterPro"/>
</dbReference>
<dbReference type="EMBL" id="VLLL01000005">
    <property type="protein sequence ID" value="TWJ14928.1"/>
    <property type="molecule type" value="Genomic_DNA"/>
</dbReference>
<feature type="transmembrane region" description="Helical" evidence="7">
    <location>
        <begin position="222"/>
        <end position="245"/>
    </location>
</feature>
<dbReference type="GO" id="GO:0005886">
    <property type="term" value="C:plasma membrane"/>
    <property type="evidence" value="ECO:0007669"/>
    <property type="project" value="UniProtKB-SubCell"/>
</dbReference>
<keyword evidence="9" id="KW-1185">Reference proteome</keyword>
<feature type="transmembrane region" description="Helical" evidence="7">
    <location>
        <begin position="178"/>
        <end position="201"/>
    </location>
</feature>
<accession>A0A562VAQ4</accession>
<feature type="transmembrane region" description="Helical" evidence="7">
    <location>
        <begin position="60"/>
        <end position="81"/>
    </location>
</feature>
<dbReference type="Gene3D" id="1.20.1250.20">
    <property type="entry name" value="MFS general substrate transporter like domains"/>
    <property type="match status" value="1"/>
</dbReference>
<dbReference type="AlphaFoldDB" id="A0A562VAQ4"/>
<dbReference type="Proteomes" id="UP000321617">
    <property type="component" value="Unassembled WGS sequence"/>
</dbReference>
<dbReference type="PANTHER" id="PTHR23513">
    <property type="entry name" value="INTEGRAL MEMBRANE EFFLUX PROTEIN-RELATED"/>
    <property type="match status" value="1"/>
</dbReference>
<feature type="transmembrane region" description="Helical" evidence="7">
    <location>
        <begin position="265"/>
        <end position="285"/>
    </location>
</feature>
<evidence type="ECO:0000256" key="4">
    <source>
        <dbReference type="ARBA" id="ARBA00022989"/>
    </source>
</evidence>
<keyword evidence="3 7" id="KW-0812">Transmembrane</keyword>
<comment type="subcellular location">
    <subcellularLocation>
        <location evidence="1">Cell membrane</location>
        <topology evidence="1">Multi-pass membrane protein</topology>
    </subcellularLocation>
</comment>
<organism evidence="8 9">
    <name type="scientific">Stackebrandtia albiflava</name>
    <dbReference type="NCBI Taxonomy" id="406432"/>
    <lineage>
        <taxon>Bacteria</taxon>
        <taxon>Bacillati</taxon>
        <taxon>Actinomycetota</taxon>
        <taxon>Actinomycetes</taxon>
        <taxon>Glycomycetales</taxon>
        <taxon>Glycomycetaceae</taxon>
        <taxon>Stackebrandtia</taxon>
    </lineage>
</organism>
<dbReference type="OrthoDB" id="3227279at2"/>
<comment type="caution">
    <text evidence="8">The sequence shown here is derived from an EMBL/GenBank/DDBJ whole genome shotgun (WGS) entry which is preliminary data.</text>
</comment>
<proteinExistence type="predicted"/>
<feature type="transmembrane region" description="Helical" evidence="7">
    <location>
        <begin position="101"/>
        <end position="126"/>
    </location>
</feature>
<sequence>MTEKPQPPRPQEERPATYREVLAGRETRALFGSYALSKASSMLARVAVASLVWNTSQSPLLAMAAFAISYAPYLGPAQLLAALADRLPYRSVMVTADFIRMVLIGIMAIPGMPLPLMLVLMFTSAMVEPAYQASRSALLPKLVSGEALTLALSIYLTLNQTAQLTGYFVGGILAAVNPRIALSINAVVFAVSGLLLLAFVRHRAAEGDATQRKGLLRETGEGFALVFGNRVLRTIALVVFTTLGFTIVPEGSAVPWADELGGGPIVLALLMTAAPAAAMVSSIVFTRFVRPSVRQRLIRPLVLLAPLSLVPALLEPAWPWAVLMAMVCNLTAASLAPLNAIFVRTVPDGYRARAFSVMQTGMSLVQGIGIIGAGALAQSSLGVSQSVGVWGLAGTAVVILLLWRWPSSREFDDAVAQGEKTEPATTPDRPTVASGDAGPAT</sequence>
<feature type="transmembrane region" description="Helical" evidence="7">
    <location>
        <begin position="297"/>
        <end position="314"/>
    </location>
</feature>
<gene>
    <name evidence="8" type="ORF">LX16_0622</name>
</gene>
<evidence type="ECO:0000313" key="9">
    <source>
        <dbReference type="Proteomes" id="UP000321617"/>
    </source>
</evidence>
<name>A0A562VAQ4_9ACTN</name>
<evidence type="ECO:0000256" key="6">
    <source>
        <dbReference type="SAM" id="MobiDB-lite"/>
    </source>
</evidence>
<dbReference type="Pfam" id="PF07690">
    <property type="entry name" value="MFS_1"/>
    <property type="match status" value="1"/>
</dbReference>
<dbReference type="PANTHER" id="PTHR23513:SF11">
    <property type="entry name" value="STAPHYLOFERRIN A TRANSPORTER"/>
    <property type="match status" value="1"/>
</dbReference>
<feature type="transmembrane region" description="Helical" evidence="7">
    <location>
        <begin position="320"/>
        <end position="342"/>
    </location>
</feature>
<keyword evidence="5 7" id="KW-0472">Membrane</keyword>
<protein>
    <submittedName>
        <fullName evidence="8">Putative MFS family arabinose efflux permease</fullName>
    </submittedName>
</protein>
<dbReference type="SUPFAM" id="SSF103473">
    <property type="entry name" value="MFS general substrate transporter"/>
    <property type="match status" value="1"/>
</dbReference>
<evidence type="ECO:0000256" key="2">
    <source>
        <dbReference type="ARBA" id="ARBA00022475"/>
    </source>
</evidence>
<feature type="region of interest" description="Disordered" evidence="6">
    <location>
        <begin position="413"/>
        <end position="441"/>
    </location>
</feature>
<evidence type="ECO:0000256" key="5">
    <source>
        <dbReference type="ARBA" id="ARBA00023136"/>
    </source>
</evidence>
<evidence type="ECO:0000256" key="1">
    <source>
        <dbReference type="ARBA" id="ARBA00004651"/>
    </source>
</evidence>
<evidence type="ECO:0000313" key="8">
    <source>
        <dbReference type="EMBL" id="TWJ14928.1"/>
    </source>
</evidence>
<dbReference type="RefSeq" id="WP_147132778.1">
    <property type="nucleotide sequence ID" value="NZ_BAABIJ010000001.1"/>
</dbReference>
<feature type="transmembrane region" description="Helical" evidence="7">
    <location>
        <begin position="383"/>
        <end position="403"/>
    </location>
</feature>